<dbReference type="Proteomes" id="UP001172101">
    <property type="component" value="Unassembled WGS sequence"/>
</dbReference>
<dbReference type="GeneID" id="85324532"/>
<dbReference type="EMBL" id="JAUIRO010000002">
    <property type="protein sequence ID" value="KAK0727532.1"/>
    <property type="molecule type" value="Genomic_DNA"/>
</dbReference>
<organism evidence="2 3">
    <name type="scientific">Lasiosphaeria miniovina</name>
    <dbReference type="NCBI Taxonomy" id="1954250"/>
    <lineage>
        <taxon>Eukaryota</taxon>
        <taxon>Fungi</taxon>
        <taxon>Dikarya</taxon>
        <taxon>Ascomycota</taxon>
        <taxon>Pezizomycotina</taxon>
        <taxon>Sordariomycetes</taxon>
        <taxon>Sordariomycetidae</taxon>
        <taxon>Sordariales</taxon>
        <taxon>Lasiosphaeriaceae</taxon>
        <taxon>Lasiosphaeria</taxon>
    </lineage>
</organism>
<feature type="region of interest" description="Disordered" evidence="1">
    <location>
        <begin position="259"/>
        <end position="305"/>
    </location>
</feature>
<evidence type="ECO:0000313" key="2">
    <source>
        <dbReference type="EMBL" id="KAK0727532.1"/>
    </source>
</evidence>
<evidence type="ECO:0000313" key="3">
    <source>
        <dbReference type="Proteomes" id="UP001172101"/>
    </source>
</evidence>
<dbReference type="InterPro" id="IPR027417">
    <property type="entry name" value="P-loop_NTPase"/>
</dbReference>
<keyword evidence="3" id="KW-1185">Reference proteome</keyword>
<feature type="compositionally biased region" description="Basic and acidic residues" evidence="1">
    <location>
        <begin position="348"/>
        <end position="362"/>
    </location>
</feature>
<gene>
    <name evidence="2" type="ORF">B0T26DRAFT_694861</name>
</gene>
<sequence length="433" mass="48207">MPSIQSPFKRRRMQDGMTILLLGPTGSGKSSFIHRATGSPDVKIGDGTLPCTTECGVFETILESKHRGAVSLSFLDTPGFDDIPIRDLKILGDIARHLRDLPPVCGVLHFHRITDRRLMGTSRFNLEMLKTITGEGFSDRVAFVTTMWDTIPADLLPRYEALVRELKEYHMNLPGSRTFKFDHEDDDDGAENSHSQILAHFVELDDADEDRRQLQLVSELDSLGGDIEYTTAAQTIVQRAQRGYPSSLRSVELGDTMESLERRDVSRSSTLVSINEEGAADDQPRQQSWTSIPSMHHPMANQLPPWERVGHSRHVALAQERRATALRASEQRNAEVSQQDGMRTSSDSAREQGADDVERFDQDTIVPSPEPLRQPLRAKTPPTVLSEPEMTASILSEQKPGKNAAVPRQEAATSTVRRVLVLLCFCFPGKSDA</sequence>
<dbReference type="SUPFAM" id="SSF52540">
    <property type="entry name" value="P-loop containing nucleoside triphosphate hydrolases"/>
    <property type="match status" value="1"/>
</dbReference>
<reference evidence="2" key="1">
    <citation type="submission" date="2023-06" db="EMBL/GenBank/DDBJ databases">
        <title>Genome-scale phylogeny and comparative genomics of the fungal order Sordariales.</title>
        <authorList>
            <consortium name="Lawrence Berkeley National Laboratory"/>
            <person name="Hensen N."/>
            <person name="Bonometti L."/>
            <person name="Westerberg I."/>
            <person name="Brannstrom I.O."/>
            <person name="Guillou S."/>
            <person name="Cros-Aarteil S."/>
            <person name="Calhoun S."/>
            <person name="Haridas S."/>
            <person name="Kuo A."/>
            <person name="Mondo S."/>
            <person name="Pangilinan J."/>
            <person name="Riley R."/>
            <person name="LaButti K."/>
            <person name="Andreopoulos B."/>
            <person name="Lipzen A."/>
            <person name="Chen C."/>
            <person name="Yanf M."/>
            <person name="Daum C."/>
            <person name="Ng V."/>
            <person name="Clum A."/>
            <person name="Steindorff A."/>
            <person name="Ohm R."/>
            <person name="Martin F."/>
            <person name="Silar P."/>
            <person name="Natvig D."/>
            <person name="Lalanne C."/>
            <person name="Gautier V."/>
            <person name="Ament-velasquez S.L."/>
            <person name="Kruys A."/>
            <person name="Hutchinson M.I."/>
            <person name="Powell A.J."/>
            <person name="Barry K."/>
            <person name="Miller A.N."/>
            <person name="Grigoriev I.V."/>
            <person name="Debuchy R."/>
            <person name="Gladieux P."/>
            <person name="Thoren M.H."/>
            <person name="Johannesson H."/>
        </authorList>
    </citation>
    <scope>NUCLEOTIDE SEQUENCE</scope>
    <source>
        <strain evidence="2">SMH2392-1A</strain>
    </source>
</reference>
<dbReference type="GO" id="GO:0016787">
    <property type="term" value="F:hydrolase activity"/>
    <property type="evidence" value="ECO:0007669"/>
    <property type="project" value="UniProtKB-KW"/>
</dbReference>
<comment type="caution">
    <text evidence="2">The sequence shown here is derived from an EMBL/GenBank/DDBJ whole genome shotgun (WGS) entry which is preliminary data.</text>
</comment>
<dbReference type="AlphaFoldDB" id="A0AA40B4S7"/>
<proteinExistence type="predicted"/>
<dbReference type="Gene3D" id="3.40.50.300">
    <property type="entry name" value="P-loop containing nucleotide triphosphate hydrolases"/>
    <property type="match status" value="1"/>
</dbReference>
<protein>
    <submittedName>
        <fullName evidence="2">P-loop containing nucleoside triphosphate hydrolase protein</fullName>
    </submittedName>
</protein>
<feature type="region of interest" description="Disordered" evidence="1">
    <location>
        <begin position="326"/>
        <end position="383"/>
    </location>
</feature>
<evidence type="ECO:0000256" key="1">
    <source>
        <dbReference type="SAM" id="MobiDB-lite"/>
    </source>
</evidence>
<feature type="compositionally biased region" description="Polar residues" evidence="1">
    <location>
        <begin position="334"/>
        <end position="347"/>
    </location>
</feature>
<accession>A0AA40B4S7</accession>
<dbReference type="RefSeq" id="XP_060300387.1">
    <property type="nucleotide sequence ID" value="XM_060441262.1"/>
</dbReference>
<name>A0AA40B4S7_9PEZI</name>
<keyword evidence="2" id="KW-0378">Hydrolase</keyword>